<dbReference type="SUPFAM" id="SSF53335">
    <property type="entry name" value="S-adenosyl-L-methionine-dependent methyltransferases"/>
    <property type="match status" value="1"/>
</dbReference>
<comment type="caution">
    <text evidence="2">The sequence shown here is derived from an EMBL/GenBank/DDBJ whole genome shotgun (WGS) entry which is preliminary data.</text>
</comment>
<proteinExistence type="predicted"/>
<dbReference type="Proteomes" id="UP000327011">
    <property type="component" value="Unassembled WGS sequence"/>
</dbReference>
<dbReference type="InterPro" id="IPR029063">
    <property type="entry name" value="SAM-dependent_MTases_sf"/>
</dbReference>
<dbReference type="Pfam" id="PF13649">
    <property type="entry name" value="Methyltransf_25"/>
    <property type="match status" value="1"/>
</dbReference>
<sequence>MRNYSAESYGDAIASVFDVVNDDPVEVAAIVEFLRNRAGAGPVLEAGIGTGRIGIPLAGTGVEVFGVEVSREMVNQLRTKPGAEKVTVEVGDMKEIDFGRKFSLVFLAQGTFGALLSEPAQRAYMRRVPEILTEDGRLVVETMEVDDSRFTHDQYVATSLLDVDHVVLSAALRDPGHQVLSIQNVLLTAHGIQLYPVKFRYYTAGQLDEMAGDAGLRLLERYSDWTEADYAPGCLRHVSVYGTQD</sequence>
<dbReference type="InterPro" id="IPR041698">
    <property type="entry name" value="Methyltransf_25"/>
</dbReference>
<reference evidence="2 3" key="1">
    <citation type="submission" date="2019-09" db="EMBL/GenBank/DDBJ databases">
        <title>Screening of Novel Bioactive Compounds from Soil-Associated.</title>
        <authorList>
            <person name="Gong X."/>
        </authorList>
    </citation>
    <scope>NUCLEOTIDE SEQUENCE [LARGE SCALE GENOMIC DNA]</scope>
    <source>
        <strain evidence="2 3">Gxj-6</strain>
    </source>
</reference>
<keyword evidence="3" id="KW-1185">Reference proteome</keyword>
<keyword evidence="2" id="KW-0808">Transferase</keyword>
<evidence type="ECO:0000259" key="1">
    <source>
        <dbReference type="Pfam" id="PF13649"/>
    </source>
</evidence>
<keyword evidence="2" id="KW-0489">Methyltransferase</keyword>
<evidence type="ECO:0000313" key="3">
    <source>
        <dbReference type="Proteomes" id="UP000327011"/>
    </source>
</evidence>
<feature type="domain" description="Methyltransferase" evidence="1">
    <location>
        <begin position="43"/>
        <end position="136"/>
    </location>
</feature>
<organism evidence="2 3">
    <name type="scientific">Microbispora cellulosiformans</name>
    <dbReference type="NCBI Taxonomy" id="2614688"/>
    <lineage>
        <taxon>Bacteria</taxon>
        <taxon>Bacillati</taxon>
        <taxon>Actinomycetota</taxon>
        <taxon>Actinomycetes</taxon>
        <taxon>Streptosporangiales</taxon>
        <taxon>Streptosporangiaceae</taxon>
        <taxon>Microbispora</taxon>
    </lineage>
</organism>
<dbReference type="GO" id="GO:0032259">
    <property type="term" value="P:methylation"/>
    <property type="evidence" value="ECO:0007669"/>
    <property type="project" value="UniProtKB-KW"/>
</dbReference>
<gene>
    <name evidence="2" type="ORF">F5972_00255</name>
</gene>
<evidence type="ECO:0000313" key="2">
    <source>
        <dbReference type="EMBL" id="KAA9381329.1"/>
    </source>
</evidence>
<dbReference type="GO" id="GO:0008168">
    <property type="term" value="F:methyltransferase activity"/>
    <property type="evidence" value="ECO:0007669"/>
    <property type="project" value="UniProtKB-KW"/>
</dbReference>
<dbReference type="Gene3D" id="2.20.25.570">
    <property type="match status" value="1"/>
</dbReference>
<name>A0A5J5KBJ0_9ACTN</name>
<protein>
    <submittedName>
        <fullName evidence="2">Class I SAM-dependent methyltransferase</fullName>
    </submittedName>
</protein>
<dbReference type="CDD" id="cd02440">
    <property type="entry name" value="AdoMet_MTases"/>
    <property type="match status" value="1"/>
</dbReference>
<dbReference type="EMBL" id="VYTZ01000001">
    <property type="protein sequence ID" value="KAA9381329.1"/>
    <property type="molecule type" value="Genomic_DNA"/>
</dbReference>
<dbReference type="Gene3D" id="3.40.50.150">
    <property type="entry name" value="Vaccinia Virus protein VP39"/>
    <property type="match status" value="1"/>
</dbReference>
<dbReference type="AlphaFoldDB" id="A0A5J5KBJ0"/>
<accession>A0A5J5KBJ0</accession>